<comment type="caution">
    <text evidence="2">The sequence shown here is derived from an EMBL/GenBank/DDBJ whole genome shotgun (WGS) entry which is preliminary data.</text>
</comment>
<feature type="region of interest" description="Disordered" evidence="1">
    <location>
        <begin position="1322"/>
        <end position="1670"/>
    </location>
</feature>
<feature type="compositionally biased region" description="Pro residues" evidence="1">
    <location>
        <begin position="614"/>
        <end position="626"/>
    </location>
</feature>
<feature type="compositionally biased region" description="Low complexity" evidence="1">
    <location>
        <begin position="454"/>
        <end position="467"/>
    </location>
</feature>
<feature type="compositionally biased region" description="Basic and acidic residues" evidence="1">
    <location>
        <begin position="231"/>
        <end position="245"/>
    </location>
</feature>
<feature type="compositionally biased region" description="Polar residues" evidence="1">
    <location>
        <begin position="1503"/>
        <end position="1515"/>
    </location>
</feature>
<feature type="compositionally biased region" description="Basic and acidic residues" evidence="1">
    <location>
        <begin position="1742"/>
        <end position="1768"/>
    </location>
</feature>
<evidence type="ECO:0000313" key="2">
    <source>
        <dbReference type="EMBL" id="KPA80488.1"/>
    </source>
</evidence>
<feature type="compositionally biased region" description="Basic and acidic residues" evidence="1">
    <location>
        <begin position="468"/>
        <end position="477"/>
    </location>
</feature>
<evidence type="ECO:0000313" key="3">
    <source>
        <dbReference type="Proteomes" id="UP000037923"/>
    </source>
</evidence>
<feature type="compositionally biased region" description="Basic and acidic residues" evidence="1">
    <location>
        <begin position="163"/>
        <end position="200"/>
    </location>
</feature>
<feature type="compositionally biased region" description="Low complexity" evidence="1">
    <location>
        <begin position="1102"/>
        <end position="1118"/>
    </location>
</feature>
<feature type="region of interest" description="Disordered" evidence="1">
    <location>
        <begin position="519"/>
        <end position="565"/>
    </location>
</feature>
<dbReference type="VEuPathDB" id="TriTrypDB:LpyrH10_08_1550"/>
<feature type="compositionally biased region" description="Basic and acidic residues" evidence="1">
    <location>
        <begin position="781"/>
        <end position="790"/>
    </location>
</feature>
<reference evidence="2 3" key="1">
    <citation type="submission" date="2015-07" db="EMBL/GenBank/DDBJ databases">
        <title>High-quality genome of monoxenous trypanosomatid Leptomonas pyrrhocoris.</title>
        <authorList>
            <person name="Flegontov P."/>
            <person name="Butenko A."/>
            <person name="Firsov S."/>
            <person name="Vlcek C."/>
            <person name="Logacheva M.D."/>
            <person name="Field M."/>
            <person name="Filatov D."/>
            <person name="Flegontova O."/>
            <person name="Gerasimov E."/>
            <person name="Jackson A.P."/>
            <person name="Kelly S."/>
            <person name="Opperdoes F."/>
            <person name="O'Reilly A."/>
            <person name="Votypka J."/>
            <person name="Yurchenko V."/>
            <person name="Lukes J."/>
        </authorList>
    </citation>
    <scope>NUCLEOTIDE SEQUENCE [LARGE SCALE GENOMIC DNA]</scope>
    <source>
        <strain evidence="2">H10</strain>
    </source>
</reference>
<keyword evidence="3" id="KW-1185">Reference proteome</keyword>
<feature type="compositionally biased region" description="Polar residues" evidence="1">
    <location>
        <begin position="1348"/>
        <end position="1359"/>
    </location>
</feature>
<feature type="compositionally biased region" description="Basic and acidic residues" evidence="1">
    <location>
        <begin position="1426"/>
        <end position="1449"/>
    </location>
</feature>
<feature type="region of interest" description="Disordered" evidence="1">
    <location>
        <begin position="769"/>
        <end position="829"/>
    </location>
</feature>
<feature type="compositionally biased region" description="Low complexity" evidence="1">
    <location>
        <begin position="670"/>
        <end position="682"/>
    </location>
</feature>
<feature type="region of interest" description="Disordered" evidence="1">
    <location>
        <begin position="916"/>
        <end position="955"/>
    </location>
</feature>
<feature type="compositionally biased region" description="Polar residues" evidence="1">
    <location>
        <begin position="256"/>
        <end position="275"/>
    </location>
</feature>
<feature type="compositionally biased region" description="Low complexity" evidence="1">
    <location>
        <begin position="85"/>
        <end position="97"/>
    </location>
</feature>
<feature type="compositionally biased region" description="Polar residues" evidence="1">
    <location>
        <begin position="1025"/>
        <end position="1042"/>
    </location>
</feature>
<feature type="compositionally biased region" description="Low complexity" evidence="1">
    <location>
        <begin position="724"/>
        <end position="733"/>
    </location>
</feature>
<dbReference type="Proteomes" id="UP000037923">
    <property type="component" value="Unassembled WGS sequence"/>
</dbReference>
<feature type="compositionally biased region" description="Low complexity" evidence="1">
    <location>
        <begin position="1204"/>
        <end position="1222"/>
    </location>
</feature>
<gene>
    <name evidence="2" type="ORF">ABB37_04706</name>
</gene>
<feature type="region of interest" description="Disordered" evidence="1">
    <location>
        <begin position="419"/>
        <end position="438"/>
    </location>
</feature>
<feature type="compositionally biased region" description="Low complexity" evidence="1">
    <location>
        <begin position="427"/>
        <end position="438"/>
    </location>
</feature>
<feature type="compositionally biased region" description="Low complexity" evidence="1">
    <location>
        <begin position="1158"/>
        <end position="1176"/>
    </location>
</feature>
<feature type="region of interest" description="Disordered" evidence="1">
    <location>
        <begin position="35"/>
        <end position="148"/>
    </location>
</feature>
<feature type="region of interest" description="Disordered" evidence="1">
    <location>
        <begin position="589"/>
        <end position="654"/>
    </location>
</feature>
<feature type="compositionally biased region" description="Low complexity" evidence="1">
    <location>
        <begin position="916"/>
        <end position="927"/>
    </location>
</feature>
<feature type="compositionally biased region" description="Basic and acidic residues" evidence="1">
    <location>
        <begin position="861"/>
        <end position="874"/>
    </location>
</feature>
<feature type="compositionally biased region" description="Polar residues" evidence="1">
    <location>
        <begin position="999"/>
        <end position="1010"/>
    </location>
</feature>
<dbReference type="OMA" id="ITRCVSA"/>
<feature type="compositionally biased region" description="Basic and acidic residues" evidence="1">
    <location>
        <begin position="1334"/>
        <end position="1347"/>
    </location>
</feature>
<dbReference type="GeneID" id="26904997"/>
<organism evidence="2 3">
    <name type="scientific">Leptomonas pyrrhocoris</name>
    <name type="common">Firebug parasite</name>
    <dbReference type="NCBI Taxonomy" id="157538"/>
    <lineage>
        <taxon>Eukaryota</taxon>
        <taxon>Discoba</taxon>
        <taxon>Euglenozoa</taxon>
        <taxon>Kinetoplastea</taxon>
        <taxon>Metakinetoplastina</taxon>
        <taxon>Trypanosomatida</taxon>
        <taxon>Trypanosomatidae</taxon>
        <taxon>Leishmaniinae</taxon>
        <taxon>Leptomonas</taxon>
    </lineage>
</organism>
<evidence type="ECO:0000256" key="1">
    <source>
        <dbReference type="SAM" id="MobiDB-lite"/>
    </source>
</evidence>
<feature type="region of interest" description="Disordered" evidence="1">
    <location>
        <begin position="328"/>
        <end position="370"/>
    </location>
</feature>
<feature type="compositionally biased region" description="Acidic residues" evidence="1">
    <location>
        <begin position="1052"/>
        <end position="1061"/>
    </location>
</feature>
<feature type="region of interest" description="Disordered" evidence="1">
    <location>
        <begin position="160"/>
        <end position="200"/>
    </location>
</feature>
<feature type="region of interest" description="Disordered" evidence="1">
    <location>
        <begin position="1689"/>
        <end position="1775"/>
    </location>
</feature>
<accession>A0A0N0DVJ9</accession>
<feature type="region of interest" description="Disordered" evidence="1">
    <location>
        <begin position="231"/>
        <end position="316"/>
    </location>
</feature>
<feature type="compositionally biased region" description="Polar residues" evidence="1">
    <location>
        <begin position="1549"/>
        <end position="1560"/>
    </location>
</feature>
<feature type="compositionally biased region" description="Polar residues" evidence="1">
    <location>
        <begin position="769"/>
        <end position="780"/>
    </location>
</feature>
<feature type="region of interest" description="Disordered" evidence="1">
    <location>
        <begin position="1022"/>
        <end position="1119"/>
    </location>
</feature>
<feature type="compositionally biased region" description="Acidic residues" evidence="1">
    <location>
        <begin position="1463"/>
        <end position="1473"/>
    </location>
</feature>
<feature type="region of interest" description="Disordered" evidence="1">
    <location>
        <begin position="1156"/>
        <end position="1186"/>
    </location>
</feature>
<feature type="region of interest" description="Disordered" evidence="1">
    <location>
        <begin position="994"/>
        <end position="1013"/>
    </location>
</feature>
<feature type="compositionally biased region" description="Polar residues" evidence="1">
    <location>
        <begin position="345"/>
        <end position="363"/>
    </location>
</feature>
<feature type="compositionally biased region" description="Low complexity" evidence="1">
    <location>
        <begin position="1532"/>
        <end position="1542"/>
    </location>
</feature>
<feature type="compositionally biased region" description="Basic and acidic residues" evidence="1">
    <location>
        <begin position="933"/>
        <end position="945"/>
    </location>
</feature>
<feature type="region of interest" description="Disordered" evidence="1">
    <location>
        <begin position="444"/>
        <end position="480"/>
    </location>
</feature>
<name>A0A0N0DVJ9_LEPPY</name>
<proteinExistence type="predicted"/>
<feature type="region of interest" description="Disordered" evidence="1">
    <location>
        <begin position="666"/>
        <end position="689"/>
    </location>
</feature>
<feature type="compositionally biased region" description="Polar residues" evidence="1">
    <location>
        <begin position="1261"/>
        <end position="1285"/>
    </location>
</feature>
<feature type="compositionally biased region" description="Low complexity" evidence="1">
    <location>
        <begin position="290"/>
        <end position="304"/>
    </location>
</feature>
<protein>
    <submittedName>
        <fullName evidence="2">Uncharacterized protein</fullName>
    </submittedName>
</protein>
<feature type="region of interest" description="Disordered" evidence="1">
    <location>
        <begin position="1202"/>
        <end position="1285"/>
    </location>
</feature>
<feature type="region of interest" description="Disordered" evidence="1">
    <location>
        <begin position="861"/>
        <end position="897"/>
    </location>
</feature>
<dbReference type="RefSeq" id="XP_015658927.1">
    <property type="nucleotide sequence ID" value="XM_015802483.1"/>
</dbReference>
<dbReference type="OrthoDB" id="10674129at2759"/>
<dbReference type="EMBL" id="LGTL01000008">
    <property type="protein sequence ID" value="KPA80488.1"/>
    <property type="molecule type" value="Genomic_DNA"/>
</dbReference>
<sequence>MTSSIQEPDVRTIVAIAECVHALRQIEVKSCAGLHVPIDNGKAPPPSSGTRRVDVSQKKHAPHRQGDPLSTSRHEADRPSHGALPSTSPAPASTCSSWQTVEKDTYRSPPQRQGKELAGHTGPLPHPRVVQHQKGVAEKEEGREDDDLFSIEVSSLRYSWLHDNPRHAARRDRCDSNNDASRLKQEPSLKSGDDSKMRGERYSEVWTRQLNSAPLSTPVAPSDHVLTLRHYSRDSDGSGDRESARNNRGAHHPSSACASINLSAVQPPSVTTSARTESHHIGHSLRANDPAASSSRVSSSSLRPVGPPQRFQREGHVNLRLLREPGPADTATAEAGAGILPRSQLAPQEQGSISSARSMSGDSDFSEVGARQRSAAAASIASVRSTSPITVTAAAAARGEGSVASHGTGVSRVSIRSAADSLSNQNSPAPSAPSMPHATSRLLTHAVHSDSQKSSRCSSRSSRNGNSMRRDHHEHQSGQRALTLPAHALFSTAATRASQAAVQYVLDIQRRLSPDTYEHDWQVQAPRRTFTTSDSRQRQKGQRVHDTSDNSAAAPPLSPDAAEERSTYACVPLSHLNRTPHLERYTTAAGARCGTADPTHRDPYRSSRSSPLTSRPPPRLASPPKWPRLTLDLSHSLAPPLPAPPPGQNNEEPDASTEILRAAVHRMQQASSSAAVDHSAVSTPGSSSAGDRYALLVESARLLSSSVLVFTAFAPGDRQLAHSAARSASAADAGTPPQSRSQPRRALPLSRDEALSYWSVRDRYTASAEQATLLSSQTESSARRRGDREVSASQGRPRRSLEGGAGDAEREMSLREPSPVSDGHRSASCQSHCSGVAREAAPIQFAPLSATQLLYRDNVRPERRETVDAHEDPPASRAPRRYYKYMSPVRPTQQTNGQRDLLRAGLESPCLTSLLLSPLSPPSLASPQNRSPRAREATSQERHCGEPQTAESDVDSILQHSKVMRSKQPNTPGLSPCFGTAECVAEPRRLKEARMALERSSSGDATTTTLPLFDKDVKQEGAAALTSSEEGQHSGSNHSKSALRSRDGVREEEGEEYDEQQADAHSRSPSDAFSEQTDEAERSPPRARGLNGQRRSRSNGDTNNIANTSTTSASFSPAQLTPYQSTEGVGWGFEWVAEDFAAAHQRYCDGSSVRFEDGAGSPVSAPSASESRASAGHYANGSPLLSRCRNTSLSAERLSNDEFSASAAAPPRARRSISASSSGMPVPSFLIPPSSFSNTTSSDPRHPHNPGGAPLAFPTAPSVSFSSSLTGMRTQSTLSAERTPTMPSSMDAAALEMSTSGVHTPHAAALFADLLAASTTSVATVGSPPPPEMEAGKEGQDVKRSDSSGHSFTQSNGVQRSEDGPVTAASSQERRTIGASSTDDTRLVASMPHGGSSAVEDGDGDVREPPLQPPRQSTQLHGNAPYDHRCERCDDRNGSDGRSDADKQCRKAIALSSARDGAESEAMEDDAFDDTPPRRSGRTFSPAPVICTHGGRRGEAFSNDGSSIECSTTLPAQAEWSEASSGGEPGLRRSALSATSSSSPPPTRETTGVQHRSGTPTPLEDTEKGGTRPRPRHHHPSNDDEPGEPRCSSPPLPKDDRMRTCNSYGNVVHFDKRSGDQESAAATTTVEEKATRRKHPMTSDASTAAVAKDASPGQTEPEASPRTHHDVQDTVALLPCLAHLPPPLPPAKAAASRTRLSVPGALSKPPMAPTSHRPRLATSTRPHPILFFPAPTAATSASKEERRRDVPAAAGDAERGHASSKEADYFDAEDDGCCGYEYDVAYMEV</sequence>
<feature type="region of interest" description="Disordered" evidence="1">
    <location>
        <begin position="724"/>
        <end position="748"/>
    </location>
</feature>